<feature type="active site" evidence="7">
    <location>
        <position position="285"/>
    </location>
</feature>
<evidence type="ECO:0000256" key="9">
    <source>
        <dbReference type="RuleBase" id="RU000454"/>
    </source>
</evidence>
<dbReference type="OrthoDB" id="771136at2759"/>
<dbReference type="PROSITE" id="PS51767">
    <property type="entry name" value="PEPTIDASE_A1"/>
    <property type="match status" value="1"/>
</dbReference>
<evidence type="ECO:0000256" key="2">
    <source>
        <dbReference type="ARBA" id="ARBA00022670"/>
    </source>
</evidence>
<evidence type="ECO:0000256" key="3">
    <source>
        <dbReference type="ARBA" id="ARBA00022750"/>
    </source>
</evidence>
<keyword evidence="3 9" id="KW-0064">Aspartyl protease</keyword>
<feature type="disulfide bond" evidence="8">
    <location>
        <begin position="100"/>
        <end position="104"/>
    </location>
</feature>
<dbReference type="Pfam" id="PF00026">
    <property type="entry name" value="Asp"/>
    <property type="match status" value="1"/>
</dbReference>
<evidence type="ECO:0000313" key="13">
    <source>
        <dbReference type="Proteomes" id="UP000039324"/>
    </source>
</evidence>
<evidence type="ECO:0000256" key="4">
    <source>
        <dbReference type="ARBA" id="ARBA00022801"/>
    </source>
</evidence>
<dbReference type="InterPro" id="IPR001969">
    <property type="entry name" value="Aspartic_peptidase_AS"/>
</dbReference>
<keyword evidence="13" id="KW-1185">Reference proteome</keyword>
<evidence type="ECO:0000256" key="8">
    <source>
        <dbReference type="PIRSR" id="PIRSR601461-2"/>
    </source>
</evidence>
<comment type="similarity">
    <text evidence="1 9">Belongs to the peptidase A1 family.</text>
</comment>
<feature type="active site" evidence="7">
    <location>
        <position position="87"/>
    </location>
</feature>
<dbReference type="STRING" id="37360.A0A0G4IT09"/>
<dbReference type="GO" id="GO:0006508">
    <property type="term" value="P:proteolysis"/>
    <property type="evidence" value="ECO:0007669"/>
    <property type="project" value="UniProtKB-KW"/>
</dbReference>
<evidence type="ECO:0000313" key="12">
    <source>
        <dbReference type="EMBL" id="CEO98231.1"/>
    </source>
</evidence>
<dbReference type="GO" id="GO:0004190">
    <property type="term" value="F:aspartic-type endopeptidase activity"/>
    <property type="evidence" value="ECO:0007669"/>
    <property type="project" value="UniProtKB-KW"/>
</dbReference>
<dbReference type="PANTHER" id="PTHR47966:SF51">
    <property type="entry name" value="BETA-SITE APP-CLEAVING ENZYME, ISOFORM A-RELATED"/>
    <property type="match status" value="1"/>
</dbReference>
<evidence type="ECO:0000256" key="7">
    <source>
        <dbReference type="PIRSR" id="PIRSR601461-1"/>
    </source>
</evidence>
<feature type="domain" description="Peptidase A1" evidence="11">
    <location>
        <begin position="69"/>
        <end position="398"/>
    </location>
</feature>
<dbReference type="AlphaFoldDB" id="A0A0G4IT09"/>
<name>A0A0G4IT09_PLABS</name>
<feature type="signal peptide" evidence="10">
    <location>
        <begin position="1"/>
        <end position="22"/>
    </location>
</feature>
<feature type="disulfide bond" evidence="8">
    <location>
        <begin position="321"/>
        <end position="358"/>
    </location>
</feature>
<organism evidence="12 13">
    <name type="scientific">Plasmodiophora brassicae</name>
    <name type="common">Clubroot disease agent</name>
    <dbReference type="NCBI Taxonomy" id="37360"/>
    <lineage>
        <taxon>Eukaryota</taxon>
        <taxon>Sar</taxon>
        <taxon>Rhizaria</taxon>
        <taxon>Endomyxa</taxon>
        <taxon>Phytomyxea</taxon>
        <taxon>Plasmodiophorida</taxon>
        <taxon>Plasmodiophoridae</taxon>
        <taxon>Plasmodiophora</taxon>
    </lineage>
</organism>
<keyword evidence="10" id="KW-0732">Signal</keyword>
<gene>
    <name evidence="12" type="ORF">PBRA_006345</name>
</gene>
<dbReference type="InterPro" id="IPR033121">
    <property type="entry name" value="PEPTIDASE_A1"/>
</dbReference>
<dbReference type="Proteomes" id="UP000039324">
    <property type="component" value="Unassembled WGS sequence"/>
</dbReference>
<dbReference type="OMA" id="YGVECAN"/>
<evidence type="ECO:0000259" key="11">
    <source>
        <dbReference type="PROSITE" id="PS51767"/>
    </source>
</evidence>
<proteinExistence type="inferred from homology"/>
<keyword evidence="6" id="KW-0325">Glycoprotein</keyword>
<keyword evidence="4 9" id="KW-0378">Hydrolase</keyword>
<sequence>MAGIRMLLGVTVVLAVALIVNGSIQRVPVYMQEPREVHANPMQVLYNKYNARAQPHGAIPISDFANAQYYGLIKVGEPFQSFRVVFDTGSANLWVPSKECGYSCTLKTRYDHNESRSYVKDGRDFEIRYGSGATKVLGTAFQARTKCLTSDLQGYLSKDQLFFGELRVKEQTFAEITEEPFQWVLSRFDGILGLAFDSIAVMKVKTPMSHLIETKMLDSGMFSFYLPDVPGSTGELIIGGVDSRLYQGEIAWTPLATRDYWRIPFQGLDAGQGNIFAECSRAIMDSGTSLIVGPSTEVAILAASVGATANPIMPGVYTVDCTKIASMPPVTITFGDKDYTLFPTQYVNVQTILGQTQCMLGFAGMDFNTPEKLLILGDVFLRHYYTVWDMDNGRFGVAKLKGRKHAATIVATM</sequence>
<evidence type="ECO:0000256" key="1">
    <source>
        <dbReference type="ARBA" id="ARBA00007447"/>
    </source>
</evidence>
<dbReference type="Gene3D" id="2.40.70.10">
    <property type="entry name" value="Acid Proteases"/>
    <property type="match status" value="2"/>
</dbReference>
<dbReference type="EMBL" id="CDSF01000083">
    <property type="protein sequence ID" value="CEO98231.1"/>
    <property type="molecule type" value="Genomic_DNA"/>
</dbReference>
<dbReference type="PANTHER" id="PTHR47966">
    <property type="entry name" value="BETA-SITE APP-CLEAVING ENZYME, ISOFORM A-RELATED"/>
    <property type="match status" value="1"/>
</dbReference>
<keyword evidence="2 9" id="KW-0645">Protease</keyword>
<accession>A0A0G4IT09</accession>
<keyword evidence="5 8" id="KW-1015">Disulfide bond</keyword>
<dbReference type="PROSITE" id="PS00141">
    <property type="entry name" value="ASP_PROTEASE"/>
    <property type="match status" value="1"/>
</dbReference>
<evidence type="ECO:0000256" key="5">
    <source>
        <dbReference type="ARBA" id="ARBA00023157"/>
    </source>
</evidence>
<feature type="chain" id="PRO_5005193057" description="Peptidase A1 domain-containing protein" evidence="10">
    <location>
        <begin position="23"/>
        <end position="413"/>
    </location>
</feature>
<dbReference type="FunFam" id="2.40.70.10:FF:000002">
    <property type="entry name" value="Vacuolar aspartic proteinase"/>
    <property type="match status" value="1"/>
</dbReference>
<dbReference type="InterPro" id="IPR001461">
    <property type="entry name" value="Aspartic_peptidase_A1"/>
</dbReference>
<dbReference type="PRINTS" id="PR00792">
    <property type="entry name" value="PEPSIN"/>
</dbReference>
<reference evidence="12 13" key="1">
    <citation type="submission" date="2015-02" db="EMBL/GenBank/DDBJ databases">
        <authorList>
            <person name="Chooi Y.-H."/>
        </authorList>
    </citation>
    <scope>NUCLEOTIDE SEQUENCE [LARGE SCALE GENOMIC DNA]</scope>
    <source>
        <strain evidence="12">E3</strain>
    </source>
</reference>
<protein>
    <recommendedName>
        <fullName evidence="11">Peptidase A1 domain-containing protein</fullName>
    </recommendedName>
</protein>
<evidence type="ECO:0000256" key="6">
    <source>
        <dbReference type="ARBA" id="ARBA00023180"/>
    </source>
</evidence>
<evidence type="ECO:0000256" key="10">
    <source>
        <dbReference type="SAM" id="SignalP"/>
    </source>
</evidence>
<dbReference type="InterPro" id="IPR021109">
    <property type="entry name" value="Peptidase_aspartic_dom_sf"/>
</dbReference>
<dbReference type="SUPFAM" id="SSF50630">
    <property type="entry name" value="Acid proteases"/>
    <property type="match status" value="1"/>
</dbReference>